<reference evidence="2" key="1">
    <citation type="journal article" date="2014" name="Int. J. Syst. Evol. Microbiol.">
        <title>Complete genome sequence of Corynebacterium casei LMG S-19264T (=DSM 44701T), isolated from a smear-ripened cheese.</title>
        <authorList>
            <consortium name="US DOE Joint Genome Institute (JGI-PGF)"/>
            <person name="Walter F."/>
            <person name="Albersmeier A."/>
            <person name="Kalinowski J."/>
            <person name="Ruckert C."/>
        </authorList>
    </citation>
    <scope>NUCLEOTIDE SEQUENCE</scope>
    <source>
        <strain evidence="2">CGMCC 4.7430</strain>
    </source>
</reference>
<gene>
    <name evidence="2" type="ORF">GCM10012278_23870</name>
</gene>
<comment type="caution">
    <text evidence="2">The sequence shown here is derived from an EMBL/GenBank/DDBJ whole genome shotgun (WGS) entry which is preliminary data.</text>
</comment>
<dbReference type="EMBL" id="BMNK01000003">
    <property type="protein sequence ID" value="GGP05241.1"/>
    <property type="molecule type" value="Genomic_DNA"/>
</dbReference>
<protein>
    <submittedName>
        <fullName evidence="2">Uncharacterized protein</fullName>
    </submittedName>
</protein>
<sequence length="69" mass="7573">MSPMTLSSGTSKDSHASTAPARGLPLPAFRETSRAGAGAFYLCNWHAERRRRGEPALKRWRMGLESQVA</sequence>
<reference evidence="2" key="2">
    <citation type="submission" date="2020-09" db="EMBL/GenBank/DDBJ databases">
        <authorList>
            <person name="Sun Q."/>
            <person name="Zhou Y."/>
        </authorList>
    </citation>
    <scope>NUCLEOTIDE SEQUENCE</scope>
    <source>
        <strain evidence="2">CGMCC 4.7430</strain>
    </source>
</reference>
<accession>A0A918E550</accession>
<feature type="compositionally biased region" description="Polar residues" evidence="1">
    <location>
        <begin position="1"/>
        <end position="11"/>
    </location>
</feature>
<proteinExistence type="predicted"/>
<evidence type="ECO:0000313" key="3">
    <source>
        <dbReference type="Proteomes" id="UP000660745"/>
    </source>
</evidence>
<dbReference type="Proteomes" id="UP000660745">
    <property type="component" value="Unassembled WGS sequence"/>
</dbReference>
<dbReference type="AlphaFoldDB" id="A0A918E550"/>
<organism evidence="2 3">
    <name type="scientific">Nonomuraea glycinis</name>
    <dbReference type="NCBI Taxonomy" id="2047744"/>
    <lineage>
        <taxon>Bacteria</taxon>
        <taxon>Bacillati</taxon>
        <taxon>Actinomycetota</taxon>
        <taxon>Actinomycetes</taxon>
        <taxon>Streptosporangiales</taxon>
        <taxon>Streptosporangiaceae</taxon>
        <taxon>Nonomuraea</taxon>
    </lineage>
</organism>
<name>A0A918E550_9ACTN</name>
<evidence type="ECO:0000313" key="2">
    <source>
        <dbReference type="EMBL" id="GGP05241.1"/>
    </source>
</evidence>
<keyword evidence="3" id="KW-1185">Reference proteome</keyword>
<evidence type="ECO:0000256" key="1">
    <source>
        <dbReference type="SAM" id="MobiDB-lite"/>
    </source>
</evidence>
<feature type="region of interest" description="Disordered" evidence="1">
    <location>
        <begin position="1"/>
        <end position="27"/>
    </location>
</feature>